<feature type="domain" description="TubC N-terminal docking" evidence="1">
    <location>
        <begin position="14"/>
        <end position="60"/>
    </location>
</feature>
<dbReference type="Gene3D" id="1.10.10.1830">
    <property type="entry name" value="Non-ribosomal peptide synthase, adenylation domain"/>
    <property type="match status" value="1"/>
</dbReference>
<dbReference type="InterPro" id="IPR041464">
    <property type="entry name" value="TubC_N"/>
</dbReference>
<organism evidence="2 3">
    <name type="scientific">Armatimonas rosea</name>
    <dbReference type="NCBI Taxonomy" id="685828"/>
    <lineage>
        <taxon>Bacteria</taxon>
        <taxon>Bacillati</taxon>
        <taxon>Armatimonadota</taxon>
        <taxon>Armatimonadia</taxon>
        <taxon>Armatimonadales</taxon>
        <taxon>Armatimonadaceae</taxon>
        <taxon>Armatimonas</taxon>
    </lineage>
</organism>
<dbReference type="Pfam" id="PF18563">
    <property type="entry name" value="TubC_N"/>
    <property type="match status" value="1"/>
</dbReference>
<sequence length="192" mass="21176">MGGSSPKIMDTLGYLTTLKNQGIVLWREGDCVRFRAPAGTLTAPIRATITAARSEILHVLPDTPDQPDLVVEVPIAEIERDIALAARTRQGLLPPLYCSEDKRQVLLDWVTTMIHLGGLPLLTDSETIHLPSGGVVGVDLIEWWTATYRRCCRLQAQPFPDCQSAAVLLRNDLKSLAVLFADQWHRSHSSGQ</sequence>
<dbReference type="InterPro" id="IPR044894">
    <property type="entry name" value="TubC_N_sf"/>
</dbReference>
<accession>A0A7W9W5F9</accession>
<name>A0A7W9W5F9_ARMRO</name>
<evidence type="ECO:0000259" key="1">
    <source>
        <dbReference type="Pfam" id="PF18563"/>
    </source>
</evidence>
<evidence type="ECO:0000313" key="2">
    <source>
        <dbReference type="EMBL" id="MBB6050419.1"/>
    </source>
</evidence>
<proteinExistence type="predicted"/>
<keyword evidence="3" id="KW-1185">Reference proteome</keyword>
<dbReference type="EMBL" id="JACHGW010000002">
    <property type="protein sequence ID" value="MBB6050419.1"/>
    <property type="molecule type" value="Genomic_DNA"/>
</dbReference>
<reference evidence="2 3" key="1">
    <citation type="submission" date="2020-08" db="EMBL/GenBank/DDBJ databases">
        <title>Genomic Encyclopedia of Type Strains, Phase IV (KMG-IV): sequencing the most valuable type-strain genomes for metagenomic binning, comparative biology and taxonomic classification.</title>
        <authorList>
            <person name="Goeker M."/>
        </authorList>
    </citation>
    <scope>NUCLEOTIDE SEQUENCE [LARGE SCALE GENOMIC DNA]</scope>
    <source>
        <strain evidence="2 3">DSM 23562</strain>
    </source>
</reference>
<dbReference type="AlphaFoldDB" id="A0A7W9W5F9"/>
<protein>
    <recommendedName>
        <fullName evidence="1">TubC N-terminal docking domain-containing protein</fullName>
    </recommendedName>
</protein>
<gene>
    <name evidence="2" type="ORF">HNQ39_002210</name>
</gene>
<dbReference type="Proteomes" id="UP000520814">
    <property type="component" value="Unassembled WGS sequence"/>
</dbReference>
<comment type="caution">
    <text evidence="2">The sequence shown here is derived from an EMBL/GenBank/DDBJ whole genome shotgun (WGS) entry which is preliminary data.</text>
</comment>
<evidence type="ECO:0000313" key="3">
    <source>
        <dbReference type="Proteomes" id="UP000520814"/>
    </source>
</evidence>